<name>A0A495WGZ1_9RHOO</name>
<evidence type="ECO:0000313" key="1">
    <source>
        <dbReference type="EMBL" id="RKT60806.1"/>
    </source>
</evidence>
<organism evidence="1 2">
    <name type="scientific">Azonexus fungiphilus</name>
    <dbReference type="NCBI Taxonomy" id="146940"/>
    <lineage>
        <taxon>Bacteria</taxon>
        <taxon>Pseudomonadati</taxon>
        <taxon>Pseudomonadota</taxon>
        <taxon>Betaproteobacteria</taxon>
        <taxon>Rhodocyclales</taxon>
        <taxon>Azonexaceae</taxon>
        <taxon>Azonexus</taxon>
    </lineage>
</organism>
<dbReference type="RefSeq" id="WP_121457302.1">
    <property type="nucleotide sequence ID" value="NZ_RBXP01000011.1"/>
</dbReference>
<comment type="caution">
    <text evidence="1">The sequence shown here is derived from an EMBL/GenBank/DDBJ whole genome shotgun (WGS) entry which is preliminary data.</text>
</comment>
<proteinExistence type="predicted"/>
<reference evidence="1 2" key="1">
    <citation type="submission" date="2018-10" db="EMBL/GenBank/DDBJ databases">
        <title>Genomic Encyclopedia of Type Strains, Phase IV (KMG-IV): sequencing the most valuable type-strain genomes for metagenomic binning, comparative biology and taxonomic classification.</title>
        <authorList>
            <person name="Goeker M."/>
        </authorList>
    </citation>
    <scope>NUCLEOTIDE SEQUENCE [LARGE SCALE GENOMIC DNA]</scope>
    <source>
        <strain evidence="1 2">DSM 23841</strain>
    </source>
</reference>
<protein>
    <submittedName>
        <fullName evidence="1">Uncharacterized protein</fullName>
    </submittedName>
</protein>
<keyword evidence="2" id="KW-1185">Reference proteome</keyword>
<accession>A0A495WGZ1</accession>
<sequence>MSNAQAKCERTGKVIPLSEGAYVASPGTGEWAFVATDAPEQPSDYSVAVASLSKSPEALVDWVAHLNEKSWFDPKKLADFFTRFRKQNNLFHAL</sequence>
<dbReference type="Proteomes" id="UP000270626">
    <property type="component" value="Unassembled WGS sequence"/>
</dbReference>
<dbReference type="EMBL" id="RBXP01000011">
    <property type="protein sequence ID" value="RKT60806.1"/>
    <property type="molecule type" value="Genomic_DNA"/>
</dbReference>
<evidence type="ECO:0000313" key="2">
    <source>
        <dbReference type="Proteomes" id="UP000270626"/>
    </source>
</evidence>
<gene>
    <name evidence="1" type="ORF">DFR40_0953</name>
</gene>
<dbReference type="AlphaFoldDB" id="A0A495WGZ1"/>